<dbReference type="Pfam" id="PF14523">
    <property type="entry name" value="Syntaxin_2"/>
    <property type="match status" value="1"/>
</dbReference>
<dbReference type="SMART" id="SM00503">
    <property type="entry name" value="SynN"/>
    <property type="match status" value="1"/>
</dbReference>
<keyword evidence="3" id="KW-0813">Transport</keyword>
<feature type="transmembrane region" description="Helical" evidence="7">
    <location>
        <begin position="256"/>
        <end position="276"/>
    </location>
</feature>
<evidence type="ECO:0000256" key="5">
    <source>
        <dbReference type="SAM" id="Coils"/>
    </source>
</evidence>
<keyword evidence="5" id="KW-0175">Coiled coil</keyword>
<evidence type="ECO:0000256" key="3">
    <source>
        <dbReference type="ARBA" id="ARBA00022775"/>
    </source>
</evidence>
<keyword evidence="7" id="KW-1133">Transmembrane helix</keyword>
<dbReference type="CDD" id="cd15847">
    <property type="entry name" value="SNARE_syntaxin7_like"/>
    <property type="match status" value="1"/>
</dbReference>
<dbReference type="InterPro" id="IPR006011">
    <property type="entry name" value="Syntaxin_N"/>
</dbReference>
<organism evidence="9 10">
    <name type="scientific">Limulus polyphemus</name>
    <name type="common">Atlantic horseshoe crab</name>
    <dbReference type="NCBI Taxonomy" id="6850"/>
    <lineage>
        <taxon>Eukaryota</taxon>
        <taxon>Metazoa</taxon>
        <taxon>Ecdysozoa</taxon>
        <taxon>Arthropoda</taxon>
        <taxon>Chelicerata</taxon>
        <taxon>Merostomata</taxon>
        <taxon>Xiphosura</taxon>
        <taxon>Limulidae</taxon>
        <taxon>Limulus</taxon>
    </lineage>
</organism>
<dbReference type="PROSITE" id="PS50192">
    <property type="entry name" value="T_SNARE"/>
    <property type="match status" value="1"/>
</dbReference>
<protein>
    <submittedName>
        <fullName evidence="10">Syntaxin-7-like isoform X1</fullName>
    </submittedName>
</protein>
<evidence type="ECO:0000259" key="8">
    <source>
        <dbReference type="PROSITE" id="PS50192"/>
    </source>
</evidence>
<dbReference type="PROSITE" id="PS00914">
    <property type="entry name" value="SYNTAXIN"/>
    <property type="match status" value="1"/>
</dbReference>
<dbReference type="PANTHER" id="PTHR19957">
    <property type="entry name" value="SYNTAXIN"/>
    <property type="match status" value="1"/>
</dbReference>
<dbReference type="SMART" id="SM00397">
    <property type="entry name" value="t_SNARE"/>
    <property type="match status" value="1"/>
</dbReference>
<proteinExistence type="inferred from homology"/>
<gene>
    <name evidence="10" type="primary">LOC106469859</name>
</gene>
<dbReference type="Gene3D" id="1.20.5.110">
    <property type="match status" value="1"/>
</dbReference>
<evidence type="ECO:0000256" key="7">
    <source>
        <dbReference type="SAM" id="Phobius"/>
    </source>
</evidence>
<dbReference type="PANTHER" id="PTHR19957:SF411">
    <property type="entry name" value="LD23667P"/>
    <property type="match status" value="1"/>
</dbReference>
<evidence type="ECO:0000256" key="6">
    <source>
        <dbReference type="SAM" id="MobiDB-lite"/>
    </source>
</evidence>
<feature type="region of interest" description="Disordered" evidence="6">
    <location>
        <begin position="1"/>
        <end position="23"/>
    </location>
</feature>
<feature type="domain" description="T-SNARE coiled-coil homology" evidence="8">
    <location>
        <begin position="183"/>
        <end position="245"/>
    </location>
</feature>
<dbReference type="SUPFAM" id="SSF47661">
    <property type="entry name" value="t-snare proteins"/>
    <property type="match status" value="1"/>
</dbReference>
<evidence type="ECO:0000256" key="4">
    <source>
        <dbReference type="RuleBase" id="RU003858"/>
    </source>
</evidence>
<evidence type="ECO:0000256" key="2">
    <source>
        <dbReference type="ARBA" id="ARBA00009063"/>
    </source>
</evidence>
<keyword evidence="3" id="KW-0532">Neurotransmitter transport</keyword>
<dbReference type="InterPro" id="IPR000727">
    <property type="entry name" value="T_SNARE_dom"/>
</dbReference>
<dbReference type="RefSeq" id="XP_013785826.1">
    <property type="nucleotide sequence ID" value="XM_013930372.2"/>
</dbReference>
<keyword evidence="7" id="KW-0472">Membrane</keyword>
<dbReference type="InterPro" id="IPR006012">
    <property type="entry name" value="Syntaxin/epimorphin_CS"/>
</dbReference>
<accession>A0ABM1BNZ3</accession>
<reference evidence="10" key="1">
    <citation type="submission" date="2025-08" db="UniProtKB">
        <authorList>
            <consortium name="RefSeq"/>
        </authorList>
    </citation>
    <scope>IDENTIFICATION</scope>
    <source>
        <tissue evidence="10">Muscle</tissue>
    </source>
</reference>
<dbReference type="Pfam" id="PF05739">
    <property type="entry name" value="SNARE"/>
    <property type="match status" value="1"/>
</dbReference>
<dbReference type="InterPro" id="IPR010989">
    <property type="entry name" value="SNARE"/>
</dbReference>
<dbReference type="GeneID" id="106469859"/>
<name>A0ABM1BNZ3_LIMPO</name>
<comment type="similarity">
    <text evidence="2 4">Belongs to the syntaxin family.</text>
</comment>
<feature type="compositionally biased region" description="Polar residues" evidence="6">
    <location>
        <begin position="9"/>
        <end position="22"/>
    </location>
</feature>
<evidence type="ECO:0000313" key="10">
    <source>
        <dbReference type="RefSeq" id="XP_013785826.1"/>
    </source>
</evidence>
<keyword evidence="9" id="KW-1185">Reference proteome</keyword>
<feature type="coiled-coil region" evidence="5">
    <location>
        <begin position="175"/>
        <end position="206"/>
    </location>
</feature>
<dbReference type="Proteomes" id="UP000694941">
    <property type="component" value="Unplaced"/>
</dbReference>
<evidence type="ECO:0000313" key="9">
    <source>
        <dbReference type="Proteomes" id="UP000694941"/>
    </source>
</evidence>
<dbReference type="Gene3D" id="1.20.58.70">
    <property type="match status" value="1"/>
</dbReference>
<sequence>MSRGYSDGFQYSSYQKGETTGAGQDEFNRLSQVIGTNIQKITQNVSSVQKMVNQLGTTQDSESLRTQLHQVQNYTNQLAKDTHQHLRELTSLDQSSSQSDQRQNKFLKEKLTSNFTEALKNFQAVQRLAAQKEKESVMRARAHSGLRGDPFSDGPPGTGTALIDLASPTQSQKVLQMEEEVNVELLREREQAVKKLESDIQDVNQIFKDLASLVHEQGDIIDSIEANVESSAIQVEQGTQQLAKARQHQVAARRKACYLVIILVLVAVIVGLIIYLSR</sequence>
<evidence type="ECO:0000256" key="1">
    <source>
        <dbReference type="ARBA" id="ARBA00004211"/>
    </source>
</evidence>
<keyword evidence="7" id="KW-0812">Transmembrane</keyword>
<comment type="subcellular location">
    <subcellularLocation>
        <location evidence="1">Membrane</location>
        <topology evidence="1">Single-pass type IV membrane protein</topology>
    </subcellularLocation>
</comment>
<dbReference type="InterPro" id="IPR045242">
    <property type="entry name" value="Syntaxin"/>
</dbReference>